<comment type="caution">
    <text evidence="2">The sequence shown here is derived from an EMBL/GenBank/DDBJ whole genome shotgun (WGS) entry which is preliminary data.</text>
</comment>
<feature type="region of interest" description="Disordered" evidence="1">
    <location>
        <begin position="115"/>
        <end position="229"/>
    </location>
</feature>
<dbReference type="AlphaFoldDB" id="A0A9Q1GJB6"/>
<proteinExistence type="predicted"/>
<feature type="compositionally biased region" description="Polar residues" evidence="1">
    <location>
        <begin position="153"/>
        <end position="166"/>
    </location>
</feature>
<name>A0A9Q1GJB6_9CARY</name>
<dbReference type="EMBL" id="JAKOGI010003690">
    <property type="protein sequence ID" value="KAJ8420226.1"/>
    <property type="molecule type" value="Genomic_DNA"/>
</dbReference>
<dbReference type="Proteomes" id="UP001153076">
    <property type="component" value="Unassembled WGS sequence"/>
</dbReference>
<evidence type="ECO:0000313" key="2">
    <source>
        <dbReference type="EMBL" id="KAJ8420226.1"/>
    </source>
</evidence>
<reference evidence="2" key="1">
    <citation type="submission" date="2022-04" db="EMBL/GenBank/DDBJ databases">
        <title>Carnegiea gigantea Genome sequencing and assembly v2.</title>
        <authorList>
            <person name="Copetti D."/>
            <person name="Sanderson M.J."/>
            <person name="Burquez A."/>
            <person name="Wojciechowski M.F."/>
        </authorList>
    </citation>
    <scope>NUCLEOTIDE SEQUENCE</scope>
    <source>
        <strain evidence="2">SGP5-SGP5p</strain>
        <tissue evidence="2">Aerial part</tissue>
    </source>
</reference>
<sequence>MIHINDVDLDIYQGLDLYSDVRSLASQARLASYYEGNKHKCLAIYLIELKKASSIQLTVASINRSQDDTGVSQLETELSLWAATNWANNLIINPSSQPMSSSLQNTSRNHFYLSSLHQSTPNSPKFRTRSSKPPPTTSQPTPNSPMSCRPRTRSQTSKATNITSPKELTDKITYLRTKQSIPKRITPKASPTSSSRPRRRLLTSPPRDSFYLLPSEAPSLPRTLRMRST</sequence>
<organism evidence="2 3">
    <name type="scientific">Carnegiea gigantea</name>
    <dbReference type="NCBI Taxonomy" id="171969"/>
    <lineage>
        <taxon>Eukaryota</taxon>
        <taxon>Viridiplantae</taxon>
        <taxon>Streptophyta</taxon>
        <taxon>Embryophyta</taxon>
        <taxon>Tracheophyta</taxon>
        <taxon>Spermatophyta</taxon>
        <taxon>Magnoliopsida</taxon>
        <taxon>eudicotyledons</taxon>
        <taxon>Gunneridae</taxon>
        <taxon>Pentapetalae</taxon>
        <taxon>Caryophyllales</taxon>
        <taxon>Cactineae</taxon>
        <taxon>Cactaceae</taxon>
        <taxon>Cactoideae</taxon>
        <taxon>Echinocereeae</taxon>
        <taxon>Carnegiea</taxon>
    </lineage>
</organism>
<gene>
    <name evidence="2" type="ORF">Cgig2_021596</name>
</gene>
<feature type="compositionally biased region" description="Polar residues" evidence="1">
    <location>
        <begin position="115"/>
        <end position="125"/>
    </location>
</feature>
<keyword evidence="3" id="KW-1185">Reference proteome</keyword>
<protein>
    <submittedName>
        <fullName evidence="2">Uncharacterized protein</fullName>
    </submittedName>
</protein>
<accession>A0A9Q1GJB6</accession>
<evidence type="ECO:0000313" key="3">
    <source>
        <dbReference type="Proteomes" id="UP001153076"/>
    </source>
</evidence>
<evidence type="ECO:0000256" key="1">
    <source>
        <dbReference type="SAM" id="MobiDB-lite"/>
    </source>
</evidence>
<feature type="compositionally biased region" description="Low complexity" evidence="1">
    <location>
        <begin position="138"/>
        <end position="147"/>
    </location>
</feature>